<dbReference type="Proteomes" id="UP001207468">
    <property type="component" value="Unassembled WGS sequence"/>
</dbReference>
<keyword evidence="2" id="KW-1185">Reference proteome</keyword>
<comment type="caution">
    <text evidence="1">The sequence shown here is derived from an EMBL/GenBank/DDBJ whole genome shotgun (WGS) entry which is preliminary data.</text>
</comment>
<name>A0ACC0U5D9_9AGAM</name>
<evidence type="ECO:0000313" key="1">
    <source>
        <dbReference type="EMBL" id="KAI9461736.1"/>
    </source>
</evidence>
<accession>A0ACC0U5D9</accession>
<evidence type="ECO:0000313" key="2">
    <source>
        <dbReference type="Proteomes" id="UP001207468"/>
    </source>
</evidence>
<dbReference type="EMBL" id="JAGFNK010000175">
    <property type="protein sequence ID" value="KAI9461736.1"/>
    <property type="molecule type" value="Genomic_DNA"/>
</dbReference>
<gene>
    <name evidence="1" type="ORF">F5148DRAFT_1377246</name>
</gene>
<proteinExistence type="predicted"/>
<sequence length="484" mass="52924">MPPTISCQKSRPTGRGVPSLSLSVTRQSHHSTSRHISLAHKRRFRYRQFLDSLPTAVSAFVVSDPPLLSTPTVDPHPSVFPSSDTLVTSTSGSYDPTRTDLTSLQLQAARGHVMVVTAALIAVCVLVGLTACTVIARVAYRKRSSLLQCLQRHRQVEDDLGFVFIEYDDSTWGIPSKEVWREIPWFENDTRETETGEVHAHARLITPCPVTPMVRMSSIPTIPPRAAKAFPGTRRSMPCRALTATEKSLCRRSDAIAETDGQHPGHMVSTVRFDPYQETHRLDTNGNTEMLNALGLATERDDNIEVSMFASPQLAAALALRAGEVDDATEETEFTVVDLHASDSVGCGLSTKSGGSKEDYESQGPKSHSMDFERGIAVSLGTLPDTDYDNDQKSPLDLYNLPRVVISASPSVASEVFSSSPSNCASGKSEVTIDLGDFPRPPFICDALTNTSTSLISEIELQHMTIYDRNDSWATYVQRVKIAA</sequence>
<protein>
    <submittedName>
        <fullName evidence="1">Uncharacterized protein</fullName>
    </submittedName>
</protein>
<reference evidence="1" key="1">
    <citation type="submission" date="2021-03" db="EMBL/GenBank/DDBJ databases">
        <title>Evolutionary priming and transition to the ectomycorrhizal habit in an iconic lineage of mushroom-forming fungi: is preadaptation a requirement?</title>
        <authorList>
            <consortium name="DOE Joint Genome Institute"/>
            <person name="Looney B.P."/>
            <person name="Miyauchi S."/>
            <person name="Morin E."/>
            <person name="Drula E."/>
            <person name="Courty P.E."/>
            <person name="Chicoki N."/>
            <person name="Fauchery L."/>
            <person name="Kohler A."/>
            <person name="Kuo A."/>
            <person name="LaButti K."/>
            <person name="Pangilinan J."/>
            <person name="Lipzen A."/>
            <person name="Riley R."/>
            <person name="Andreopoulos W."/>
            <person name="He G."/>
            <person name="Johnson J."/>
            <person name="Barry K.W."/>
            <person name="Grigoriev I.V."/>
            <person name="Nagy L."/>
            <person name="Hibbett D."/>
            <person name="Henrissat B."/>
            <person name="Matheny P.B."/>
            <person name="Labbe J."/>
            <person name="Martin A.F."/>
        </authorList>
    </citation>
    <scope>NUCLEOTIDE SEQUENCE</scope>
    <source>
        <strain evidence="1">BPL698</strain>
    </source>
</reference>
<organism evidence="1 2">
    <name type="scientific">Russula earlei</name>
    <dbReference type="NCBI Taxonomy" id="71964"/>
    <lineage>
        <taxon>Eukaryota</taxon>
        <taxon>Fungi</taxon>
        <taxon>Dikarya</taxon>
        <taxon>Basidiomycota</taxon>
        <taxon>Agaricomycotina</taxon>
        <taxon>Agaricomycetes</taxon>
        <taxon>Russulales</taxon>
        <taxon>Russulaceae</taxon>
        <taxon>Russula</taxon>
    </lineage>
</organism>